<dbReference type="Proteomes" id="UP000324222">
    <property type="component" value="Unassembled WGS sequence"/>
</dbReference>
<accession>A0A5B7FZT8</accession>
<evidence type="ECO:0000313" key="2">
    <source>
        <dbReference type="EMBL" id="MPC49714.1"/>
    </source>
</evidence>
<keyword evidence="3" id="KW-1185">Reference proteome</keyword>
<sequence length="88" mass="9107">MEETGSAGACKPLNPGATAGSGAARKLIPPRPENSLEVPDTEGVCTKLTPRATLRSLPHSSSHPQNQKSLQKSLKQLGAGPLSLPEPD</sequence>
<protein>
    <submittedName>
        <fullName evidence="2">Uncharacterized protein</fullName>
    </submittedName>
</protein>
<evidence type="ECO:0000256" key="1">
    <source>
        <dbReference type="SAM" id="MobiDB-lite"/>
    </source>
</evidence>
<gene>
    <name evidence="2" type="ORF">E2C01_043526</name>
</gene>
<comment type="caution">
    <text evidence="2">The sequence shown here is derived from an EMBL/GenBank/DDBJ whole genome shotgun (WGS) entry which is preliminary data.</text>
</comment>
<proteinExistence type="predicted"/>
<dbReference type="EMBL" id="VSRR010009050">
    <property type="protein sequence ID" value="MPC49714.1"/>
    <property type="molecule type" value="Genomic_DNA"/>
</dbReference>
<reference evidence="2 3" key="1">
    <citation type="submission" date="2019-05" db="EMBL/GenBank/DDBJ databases">
        <title>Another draft genome of Portunus trituberculatus and its Hox gene families provides insights of decapod evolution.</title>
        <authorList>
            <person name="Jeong J.-H."/>
            <person name="Song I."/>
            <person name="Kim S."/>
            <person name="Choi T."/>
            <person name="Kim D."/>
            <person name="Ryu S."/>
            <person name="Kim W."/>
        </authorList>
    </citation>
    <scope>NUCLEOTIDE SEQUENCE [LARGE SCALE GENOMIC DNA]</scope>
    <source>
        <tissue evidence="2">Muscle</tissue>
    </source>
</reference>
<dbReference type="AlphaFoldDB" id="A0A5B7FZT8"/>
<organism evidence="2 3">
    <name type="scientific">Portunus trituberculatus</name>
    <name type="common">Swimming crab</name>
    <name type="synonym">Neptunus trituberculatus</name>
    <dbReference type="NCBI Taxonomy" id="210409"/>
    <lineage>
        <taxon>Eukaryota</taxon>
        <taxon>Metazoa</taxon>
        <taxon>Ecdysozoa</taxon>
        <taxon>Arthropoda</taxon>
        <taxon>Crustacea</taxon>
        <taxon>Multicrustacea</taxon>
        <taxon>Malacostraca</taxon>
        <taxon>Eumalacostraca</taxon>
        <taxon>Eucarida</taxon>
        <taxon>Decapoda</taxon>
        <taxon>Pleocyemata</taxon>
        <taxon>Brachyura</taxon>
        <taxon>Eubrachyura</taxon>
        <taxon>Portunoidea</taxon>
        <taxon>Portunidae</taxon>
        <taxon>Portuninae</taxon>
        <taxon>Portunus</taxon>
    </lineage>
</organism>
<feature type="region of interest" description="Disordered" evidence="1">
    <location>
        <begin position="1"/>
        <end position="88"/>
    </location>
</feature>
<name>A0A5B7FZT8_PORTR</name>
<feature type="compositionally biased region" description="Low complexity" evidence="1">
    <location>
        <begin position="67"/>
        <end position="77"/>
    </location>
</feature>
<evidence type="ECO:0000313" key="3">
    <source>
        <dbReference type="Proteomes" id="UP000324222"/>
    </source>
</evidence>